<feature type="binding site" evidence="2">
    <location>
        <position position="142"/>
    </location>
    <ligand>
        <name>Zn(2+)</name>
        <dbReference type="ChEBI" id="CHEBI:29105"/>
        <label>2</label>
    </ligand>
</feature>
<accession>F6W9J4</accession>
<dbReference type="OMA" id="TEITHGC"/>
<feature type="binding site" evidence="2">
    <location>
        <position position="138"/>
    </location>
    <ligand>
        <name>Zn(2+)</name>
        <dbReference type="ChEBI" id="CHEBI:29105"/>
        <label>2</label>
    </ligand>
</feature>
<dbReference type="Gene3D" id="3.40.720.10">
    <property type="entry name" value="Alkaline Phosphatase, subunit A"/>
    <property type="match status" value="1"/>
</dbReference>
<dbReference type="SUPFAM" id="SSF53649">
    <property type="entry name" value="Alkaline phosphatase-like"/>
    <property type="match status" value="1"/>
</dbReference>
<dbReference type="InParanoid" id="F6W9J4"/>
<reference evidence="5" key="1">
    <citation type="journal article" date="2002" name="Science">
        <title>The draft genome of Ciona intestinalis: insights into chordate and vertebrate origins.</title>
        <authorList>
            <person name="Dehal P."/>
            <person name="Satou Y."/>
            <person name="Campbell R.K."/>
            <person name="Chapman J."/>
            <person name="Degnan B."/>
            <person name="De Tomaso A."/>
            <person name="Davidson B."/>
            <person name="Di Gregorio A."/>
            <person name="Gelpke M."/>
            <person name="Goodstein D.M."/>
            <person name="Harafuji N."/>
            <person name="Hastings K.E."/>
            <person name="Ho I."/>
            <person name="Hotta K."/>
            <person name="Huang W."/>
            <person name="Kawashima T."/>
            <person name="Lemaire P."/>
            <person name="Martinez D."/>
            <person name="Meinertzhagen I.A."/>
            <person name="Necula S."/>
            <person name="Nonaka M."/>
            <person name="Putnam N."/>
            <person name="Rash S."/>
            <person name="Saiga H."/>
            <person name="Satake M."/>
            <person name="Terry A."/>
            <person name="Yamada L."/>
            <person name="Wang H.G."/>
            <person name="Awazu S."/>
            <person name="Azumi K."/>
            <person name="Boore J."/>
            <person name="Branno M."/>
            <person name="Chin-Bow S."/>
            <person name="DeSantis R."/>
            <person name="Doyle S."/>
            <person name="Francino P."/>
            <person name="Keys D.N."/>
            <person name="Haga S."/>
            <person name="Hayashi H."/>
            <person name="Hino K."/>
            <person name="Imai K.S."/>
            <person name="Inaba K."/>
            <person name="Kano S."/>
            <person name="Kobayashi K."/>
            <person name="Kobayashi M."/>
            <person name="Lee B.I."/>
            <person name="Makabe K.W."/>
            <person name="Manohar C."/>
            <person name="Matassi G."/>
            <person name="Medina M."/>
            <person name="Mochizuki Y."/>
            <person name="Mount S."/>
            <person name="Morishita T."/>
            <person name="Miura S."/>
            <person name="Nakayama A."/>
            <person name="Nishizaka S."/>
            <person name="Nomoto H."/>
            <person name="Ohta F."/>
            <person name="Oishi K."/>
            <person name="Rigoutsos I."/>
            <person name="Sano M."/>
            <person name="Sasaki A."/>
            <person name="Sasakura Y."/>
            <person name="Shoguchi E."/>
            <person name="Shin-i T."/>
            <person name="Spagnuolo A."/>
            <person name="Stainier D."/>
            <person name="Suzuki M.M."/>
            <person name="Tassy O."/>
            <person name="Takatori N."/>
            <person name="Tokuoka M."/>
            <person name="Yagi K."/>
            <person name="Yoshizaki F."/>
            <person name="Wada S."/>
            <person name="Zhang C."/>
            <person name="Hyatt P.D."/>
            <person name="Larimer F."/>
            <person name="Detter C."/>
            <person name="Doggett N."/>
            <person name="Glavina T."/>
            <person name="Hawkins T."/>
            <person name="Richardson P."/>
            <person name="Lucas S."/>
            <person name="Kohara Y."/>
            <person name="Levine M."/>
            <person name="Satoh N."/>
            <person name="Rokhsar D.S."/>
        </authorList>
    </citation>
    <scope>NUCLEOTIDE SEQUENCE [LARGE SCALE GENOMIC DNA]</scope>
</reference>
<reference evidence="4" key="4">
    <citation type="submission" date="2025-09" db="UniProtKB">
        <authorList>
            <consortium name="Ensembl"/>
        </authorList>
    </citation>
    <scope>IDENTIFICATION</scope>
</reference>
<reference evidence="4" key="2">
    <citation type="journal article" date="2008" name="Genome Biol.">
        <title>Improved genome assembly and evidence-based global gene model set for the chordate Ciona intestinalis: new insight into intron and operon populations.</title>
        <authorList>
            <person name="Satou Y."/>
            <person name="Mineta K."/>
            <person name="Ogasawara M."/>
            <person name="Sasakura Y."/>
            <person name="Shoguchi E."/>
            <person name="Ueno K."/>
            <person name="Yamada L."/>
            <person name="Matsumoto J."/>
            <person name="Wasserscheid J."/>
            <person name="Dewar K."/>
            <person name="Wiley G.B."/>
            <person name="Macmil S.L."/>
            <person name="Roe B.A."/>
            <person name="Zeller R.W."/>
            <person name="Hastings K.E."/>
            <person name="Lemaire P."/>
            <person name="Lindquist E."/>
            <person name="Endo T."/>
            <person name="Hotta K."/>
            <person name="Inaba K."/>
        </authorList>
    </citation>
    <scope>NUCLEOTIDE SEQUENCE [LARGE SCALE GENOMIC DNA]</scope>
    <source>
        <strain evidence="4">wild type</strain>
    </source>
</reference>
<dbReference type="Pfam" id="PF00245">
    <property type="entry name" value="Alk_phosphatase"/>
    <property type="match status" value="1"/>
</dbReference>
<dbReference type="GeneTree" id="ENSGT00950000183063"/>
<dbReference type="EMBL" id="EAAA01000317">
    <property type="status" value="NOT_ANNOTATED_CDS"/>
    <property type="molecule type" value="Genomic_DNA"/>
</dbReference>
<dbReference type="GO" id="GO:0005886">
    <property type="term" value="C:plasma membrane"/>
    <property type="evidence" value="ECO:0000318"/>
    <property type="project" value="GO_Central"/>
</dbReference>
<proteinExistence type="inferred from homology"/>
<evidence type="ECO:0000313" key="5">
    <source>
        <dbReference type="Proteomes" id="UP000008144"/>
    </source>
</evidence>
<sequence length="315" mass="35357">MKYRDRANNCIDISLQLLKKRRDIQVLLGGGRSYMRSMDARDEEGYKGDRKDGRDLIQEWKEDMERRGGRYVWNISSLNDINPSSTNYLLGMFNARHMIYSVRRKNEPTLAQMTAKAIQILSKNQKGFILLVEAGLIDVAHHQGRARFALEEFHELERAVEVAKTATTEEDTLLIVTADHGQMFMFGSGSVRGNPVYGLAPDNDNPGEAADGKRYTSLLYGTGPGNAAVQKSLSRQEVSTRVSRWKNYVVQSAVPMRGATHSAEDVVVFGRGPMAHMISGVHEQSYIGHVMMYAACLGPQYQHFSHCKDNGPTKR</sequence>
<feature type="binding site" evidence="2">
    <location>
        <position position="261"/>
    </location>
    <ligand>
        <name>Zn(2+)</name>
        <dbReference type="ChEBI" id="CHEBI:29105"/>
        <label>2</label>
    </ligand>
</feature>
<feature type="binding site" evidence="2">
    <location>
        <position position="180"/>
    </location>
    <ligand>
        <name>Zn(2+)</name>
        <dbReference type="ChEBI" id="CHEBI:29105"/>
        <label>2</label>
    </ligand>
</feature>
<dbReference type="Ensembl" id="ENSCINT00000014541.3">
    <property type="protein sequence ID" value="ENSCINP00000014541.3"/>
    <property type="gene ID" value="ENSCING00000007083.3"/>
</dbReference>
<evidence type="ECO:0000256" key="2">
    <source>
        <dbReference type="PIRSR" id="PIRSR601952-2"/>
    </source>
</evidence>
<dbReference type="HOGENOM" id="CLU_008539_2_0_1"/>
<dbReference type="EC" id="3.1.3.1" evidence="1"/>
<dbReference type="PRINTS" id="PR00113">
    <property type="entry name" value="ALKPHPHTASE"/>
</dbReference>
<organism evidence="4 5">
    <name type="scientific">Ciona intestinalis</name>
    <name type="common">Transparent sea squirt</name>
    <name type="synonym">Ascidia intestinalis</name>
    <dbReference type="NCBI Taxonomy" id="7719"/>
    <lineage>
        <taxon>Eukaryota</taxon>
        <taxon>Metazoa</taxon>
        <taxon>Chordata</taxon>
        <taxon>Tunicata</taxon>
        <taxon>Ascidiacea</taxon>
        <taxon>Phlebobranchia</taxon>
        <taxon>Cionidae</taxon>
        <taxon>Ciona</taxon>
    </lineage>
</organism>
<dbReference type="AlphaFoldDB" id="F6W9J4"/>
<dbReference type="GO" id="GO:0046872">
    <property type="term" value="F:metal ion binding"/>
    <property type="evidence" value="ECO:0007669"/>
    <property type="project" value="UniProtKB-KW"/>
</dbReference>
<dbReference type="PANTHER" id="PTHR11596:SF94">
    <property type="entry name" value="ALKALINE PHOSPHATASE"/>
    <property type="match status" value="1"/>
</dbReference>
<dbReference type="InterPro" id="IPR017850">
    <property type="entry name" value="Alkaline_phosphatase_core_sf"/>
</dbReference>
<dbReference type="InterPro" id="IPR001952">
    <property type="entry name" value="Alkaline_phosphatase"/>
</dbReference>
<name>F6W9J4_CIOIN</name>
<dbReference type="Proteomes" id="UP000008144">
    <property type="component" value="Chromosome 1"/>
</dbReference>
<keyword evidence="5" id="KW-1185">Reference proteome</keyword>
<comment type="cofactor">
    <cofactor evidence="2">
        <name>Zn(2+)</name>
        <dbReference type="ChEBI" id="CHEBI:29105"/>
    </cofactor>
    <text evidence="2">Binds 2 Zn(2+) ions.</text>
</comment>
<keyword evidence="2" id="KW-0862">Zinc</keyword>
<comment type="cofactor">
    <cofactor evidence="2">
        <name>Mg(2+)</name>
        <dbReference type="ChEBI" id="CHEBI:18420"/>
    </cofactor>
    <text evidence="2">Binds 1 Mg(2+) ion.</text>
</comment>
<reference evidence="4" key="3">
    <citation type="submission" date="2025-08" db="UniProtKB">
        <authorList>
            <consortium name="Ensembl"/>
        </authorList>
    </citation>
    <scope>IDENTIFICATION</scope>
</reference>
<evidence type="ECO:0000256" key="1">
    <source>
        <dbReference type="ARBA" id="ARBA00012647"/>
    </source>
</evidence>
<evidence type="ECO:0000313" key="4">
    <source>
        <dbReference type="Ensembl" id="ENSCINP00000014541.3"/>
    </source>
</evidence>
<evidence type="ECO:0000256" key="3">
    <source>
        <dbReference type="RuleBase" id="RU003946"/>
    </source>
</evidence>
<protein>
    <recommendedName>
        <fullName evidence="1">alkaline phosphatase</fullName>
        <ecNumber evidence="1">3.1.3.1</ecNumber>
    </recommendedName>
</protein>
<keyword evidence="2" id="KW-0460">Magnesium</keyword>
<keyword evidence="2" id="KW-0479">Metal-binding</keyword>
<dbReference type="SMART" id="SM00098">
    <property type="entry name" value="alkPPc"/>
    <property type="match status" value="1"/>
</dbReference>
<dbReference type="PANTHER" id="PTHR11596">
    <property type="entry name" value="ALKALINE PHOSPHATASE"/>
    <property type="match status" value="1"/>
</dbReference>
<feature type="binding site" evidence="2">
    <location>
        <position position="133"/>
    </location>
    <ligand>
        <name>Mg(2+)</name>
        <dbReference type="ChEBI" id="CHEBI:18420"/>
    </ligand>
</feature>
<comment type="similarity">
    <text evidence="3">Belongs to the alkaline phosphatase family.</text>
</comment>
<dbReference type="STRING" id="7719.ENSCINP00000014541"/>
<dbReference type="GO" id="GO:0004035">
    <property type="term" value="F:alkaline phosphatase activity"/>
    <property type="evidence" value="ECO:0000318"/>
    <property type="project" value="GO_Central"/>
</dbReference>
<feature type="binding site" evidence="2">
    <location>
        <position position="179"/>
    </location>
    <ligand>
        <name>Zn(2+)</name>
        <dbReference type="ChEBI" id="CHEBI:29105"/>
        <label>2</label>
    </ligand>
</feature>